<dbReference type="GO" id="GO:0030026">
    <property type="term" value="P:intracellular manganese ion homeostasis"/>
    <property type="evidence" value="ECO:0007669"/>
    <property type="project" value="InterPro"/>
</dbReference>
<keyword evidence="4 5" id="KW-0472">Membrane</keyword>
<dbReference type="InterPro" id="IPR008217">
    <property type="entry name" value="Ccc1_fam"/>
</dbReference>
<evidence type="ECO:0000256" key="5">
    <source>
        <dbReference type="SAM" id="Phobius"/>
    </source>
</evidence>
<evidence type="ECO:0000313" key="7">
    <source>
        <dbReference type="Proteomes" id="UP000178184"/>
    </source>
</evidence>
<feature type="transmembrane region" description="Helical" evidence="5">
    <location>
        <begin position="46"/>
        <end position="68"/>
    </location>
</feature>
<dbReference type="GO" id="GO:0005384">
    <property type="term" value="F:manganese ion transmembrane transporter activity"/>
    <property type="evidence" value="ECO:0007669"/>
    <property type="project" value="InterPro"/>
</dbReference>
<proteinExistence type="predicted"/>
<dbReference type="Proteomes" id="UP000178184">
    <property type="component" value="Unassembled WGS sequence"/>
</dbReference>
<evidence type="ECO:0000256" key="2">
    <source>
        <dbReference type="ARBA" id="ARBA00022692"/>
    </source>
</evidence>
<protein>
    <recommendedName>
        <fullName evidence="8">VIT family protein</fullName>
    </recommendedName>
</protein>
<sequence>MIFVMNSIRNFLHNYLPEFVYGALDGTVTTFAIIAGVAGASLSPAIVLVLGISNVLADGFSMASGNYLSEKSHQSQSGIIPTHSPFNTALATFTSFVIIGCIPLIAYIVSAVFGVWDGNEFIISIIFTSLAFIFVGRIRGKITNTNPIESIFETLFIGGVAATVAYFVGYFLRGLV</sequence>
<dbReference type="AlphaFoldDB" id="A0A1F6WPB6"/>
<dbReference type="EMBL" id="MFUO01000022">
    <property type="protein sequence ID" value="OGI83686.1"/>
    <property type="molecule type" value="Genomic_DNA"/>
</dbReference>
<accession>A0A1F6WPB6</accession>
<evidence type="ECO:0000256" key="4">
    <source>
        <dbReference type="ARBA" id="ARBA00023136"/>
    </source>
</evidence>
<evidence type="ECO:0000256" key="3">
    <source>
        <dbReference type="ARBA" id="ARBA00022989"/>
    </source>
</evidence>
<gene>
    <name evidence="6" type="ORF">A2903_01350</name>
</gene>
<dbReference type="STRING" id="1801764.A2903_01350"/>
<comment type="subcellular location">
    <subcellularLocation>
        <location evidence="1">Endomembrane system</location>
        <topology evidence="1">Multi-pass membrane protein</topology>
    </subcellularLocation>
</comment>
<feature type="transmembrane region" description="Helical" evidence="5">
    <location>
        <begin position="150"/>
        <end position="172"/>
    </location>
</feature>
<evidence type="ECO:0008006" key="8">
    <source>
        <dbReference type="Google" id="ProtNLM"/>
    </source>
</evidence>
<keyword evidence="3 5" id="KW-1133">Transmembrane helix</keyword>
<feature type="transmembrane region" description="Helical" evidence="5">
    <location>
        <begin position="20"/>
        <end position="40"/>
    </location>
</feature>
<name>A0A1F6WPB6_9BACT</name>
<reference evidence="6 7" key="1">
    <citation type="journal article" date="2016" name="Nat. Commun.">
        <title>Thousands of microbial genomes shed light on interconnected biogeochemical processes in an aquifer system.</title>
        <authorList>
            <person name="Anantharaman K."/>
            <person name="Brown C.T."/>
            <person name="Hug L.A."/>
            <person name="Sharon I."/>
            <person name="Castelle C.J."/>
            <person name="Probst A.J."/>
            <person name="Thomas B.C."/>
            <person name="Singh A."/>
            <person name="Wilkins M.J."/>
            <person name="Karaoz U."/>
            <person name="Brodie E.L."/>
            <person name="Williams K.H."/>
            <person name="Hubbard S.S."/>
            <person name="Banfield J.F."/>
        </authorList>
    </citation>
    <scope>NUCLEOTIDE SEQUENCE [LARGE SCALE GENOMIC DNA]</scope>
</reference>
<feature type="transmembrane region" description="Helical" evidence="5">
    <location>
        <begin position="121"/>
        <end position="138"/>
    </location>
</feature>
<dbReference type="GO" id="GO:0012505">
    <property type="term" value="C:endomembrane system"/>
    <property type="evidence" value="ECO:0007669"/>
    <property type="project" value="UniProtKB-SubCell"/>
</dbReference>
<dbReference type="PANTHER" id="PTHR31851">
    <property type="entry name" value="FE(2+)/MN(2+) TRANSPORTER PCL1"/>
    <property type="match status" value="1"/>
</dbReference>
<organism evidence="6 7">
    <name type="scientific">Candidatus Nomurabacteria bacterium RIFCSPLOWO2_01_FULL_33_17</name>
    <dbReference type="NCBI Taxonomy" id="1801764"/>
    <lineage>
        <taxon>Bacteria</taxon>
        <taxon>Candidatus Nomuraibacteriota</taxon>
    </lineage>
</organism>
<evidence type="ECO:0000256" key="1">
    <source>
        <dbReference type="ARBA" id="ARBA00004127"/>
    </source>
</evidence>
<keyword evidence="2 5" id="KW-0812">Transmembrane</keyword>
<feature type="transmembrane region" description="Helical" evidence="5">
    <location>
        <begin position="89"/>
        <end position="115"/>
    </location>
</feature>
<evidence type="ECO:0000313" key="6">
    <source>
        <dbReference type="EMBL" id="OGI83686.1"/>
    </source>
</evidence>
<dbReference type="Pfam" id="PF01988">
    <property type="entry name" value="VIT1"/>
    <property type="match status" value="2"/>
</dbReference>
<comment type="caution">
    <text evidence="6">The sequence shown here is derived from an EMBL/GenBank/DDBJ whole genome shotgun (WGS) entry which is preliminary data.</text>
</comment>